<evidence type="ECO:0000256" key="5">
    <source>
        <dbReference type="SAM" id="Phobius"/>
    </source>
</evidence>
<dbReference type="InterPro" id="IPR009908">
    <property type="entry name" value="Methylamine_util_MauE"/>
</dbReference>
<evidence type="ECO:0000256" key="2">
    <source>
        <dbReference type="ARBA" id="ARBA00022692"/>
    </source>
</evidence>
<feature type="transmembrane region" description="Helical" evidence="5">
    <location>
        <begin position="59"/>
        <end position="80"/>
    </location>
</feature>
<dbReference type="Proteomes" id="UP001247620">
    <property type="component" value="Unassembled WGS sequence"/>
</dbReference>
<dbReference type="RefSeq" id="WP_310093824.1">
    <property type="nucleotide sequence ID" value="NZ_JAVDUU010000002.1"/>
</dbReference>
<gene>
    <name evidence="7" type="ORF">J2W55_001561</name>
</gene>
<reference evidence="7 8" key="1">
    <citation type="submission" date="2023-07" db="EMBL/GenBank/DDBJ databases">
        <title>Sorghum-associated microbial communities from plants grown in Nebraska, USA.</title>
        <authorList>
            <person name="Schachtman D."/>
        </authorList>
    </citation>
    <scope>NUCLEOTIDE SEQUENCE [LARGE SCALE GENOMIC DNA]</scope>
    <source>
        <strain evidence="7 8">3262</strain>
    </source>
</reference>
<evidence type="ECO:0000313" key="7">
    <source>
        <dbReference type="EMBL" id="MDR6941719.1"/>
    </source>
</evidence>
<sequence length="138" mass="16153">METGFNVRYFKDAERLLRFAMLLTLLIAGISKFYSHGNFHDYYLSQFTRTTLRLQLPGAIYNIYLHLIPYIEVLLALALLLSKYRRYVIIAWVLYFISLETGHYILEEFATVNGIIPYILLGAITYVLPAHQSLIRRD</sequence>
<name>A0ABU1T8T2_9SPHI</name>
<evidence type="ECO:0000259" key="6">
    <source>
        <dbReference type="Pfam" id="PF07291"/>
    </source>
</evidence>
<keyword evidence="3 5" id="KW-1133">Transmembrane helix</keyword>
<evidence type="ECO:0000256" key="4">
    <source>
        <dbReference type="ARBA" id="ARBA00023136"/>
    </source>
</evidence>
<comment type="subcellular location">
    <subcellularLocation>
        <location evidence="1">Membrane</location>
        <topology evidence="1">Multi-pass membrane protein</topology>
    </subcellularLocation>
</comment>
<feature type="transmembrane region" description="Helical" evidence="5">
    <location>
        <begin position="112"/>
        <end position="129"/>
    </location>
</feature>
<keyword evidence="4 5" id="KW-0472">Membrane</keyword>
<feature type="domain" description="Methylamine utilisation protein MauE" evidence="6">
    <location>
        <begin position="16"/>
        <end position="98"/>
    </location>
</feature>
<accession>A0ABU1T8T2</accession>
<evidence type="ECO:0000256" key="1">
    <source>
        <dbReference type="ARBA" id="ARBA00004141"/>
    </source>
</evidence>
<keyword evidence="2 5" id="KW-0812">Transmembrane</keyword>
<keyword evidence="8" id="KW-1185">Reference proteome</keyword>
<feature type="transmembrane region" description="Helical" evidence="5">
    <location>
        <begin position="16"/>
        <end position="34"/>
    </location>
</feature>
<evidence type="ECO:0000313" key="8">
    <source>
        <dbReference type="Proteomes" id="UP001247620"/>
    </source>
</evidence>
<feature type="transmembrane region" description="Helical" evidence="5">
    <location>
        <begin position="87"/>
        <end position="106"/>
    </location>
</feature>
<dbReference type="EMBL" id="JAVDUU010000002">
    <property type="protein sequence ID" value="MDR6941719.1"/>
    <property type="molecule type" value="Genomic_DNA"/>
</dbReference>
<evidence type="ECO:0000256" key="3">
    <source>
        <dbReference type="ARBA" id="ARBA00022989"/>
    </source>
</evidence>
<organism evidence="7 8">
    <name type="scientific">Mucilaginibacter pocheonensis</name>
    <dbReference type="NCBI Taxonomy" id="398050"/>
    <lineage>
        <taxon>Bacteria</taxon>
        <taxon>Pseudomonadati</taxon>
        <taxon>Bacteroidota</taxon>
        <taxon>Sphingobacteriia</taxon>
        <taxon>Sphingobacteriales</taxon>
        <taxon>Sphingobacteriaceae</taxon>
        <taxon>Mucilaginibacter</taxon>
    </lineage>
</organism>
<proteinExistence type="predicted"/>
<protein>
    <recommendedName>
        <fullName evidence="6">Methylamine utilisation protein MauE domain-containing protein</fullName>
    </recommendedName>
</protein>
<dbReference type="Pfam" id="PF07291">
    <property type="entry name" value="MauE"/>
    <property type="match status" value="1"/>
</dbReference>
<comment type="caution">
    <text evidence="7">The sequence shown here is derived from an EMBL/GenBank/DDBJ whole genome shotgun (WGS) entry which is preliminary data.</text>
</comment>